<sequence length="312" mass="35350">MYYPYFRGKQYELITIRENAERMSQANIIPIIEPVKRSLTGLRRALEALMAQQTQFVLVMNPLHGELNGGAEELQAEIVEGLLADYDDCRLGFVVGSNTLLEDVQEFCQRQNKDVSIIHYGYPRAGELAGAVNGIVAIREHIFIDECCSRLYRRNFRNDYRVLVRDGFVKRTNREHPEVEHFSELHITYTEDGFGGFGDFLTVGDDFSESGGPAYAVAIHLTYIDSNEDDDMFIKHYISDRTTSPTDPGGKFLEALQKLVDDVEDPNSKILRSEAVNEFLELHARGHFPGLGYVKKLSMQHHIELIASLQGG</sequence>
<keyword evidence="1" id="KW-0067">ATP-binding</keyword>
<dbReference type="EMBL" id="PPFX01000002">
    <property type="protein sequence ID" value="PNU21643.1"/>
    <property type="molecule type" value="Genomic_DNA"/>
</dbReference>
<evidence type="ECO:0000313" key="2">
    <source>
        <dbReference type="Proteomes" id="UP000236340"/>
    </source>
</evidence>
<dbReference type="OrthoDB" id="8910160at2"/>
<dbReference type="Proteomes" id="UP000236340">
    <property type="component" value="Unassembled WGS sequence"/>
</dbReference>
<dbReference type="InterPro" id="IPR047727">
    <property type="entry name" value="Sce7725-like"/>
</dbReference>
<organism evidence="1 2">
    <name type="scientific">Geothermobacter hydrogeniphilus</name>
    <dbReference type="NCBI Taxonomy" id="1969733"/>
    <lineage>
        <taxon>Bacteria</taxon>
        <taxon>Pseudomonadati</taxon>
        <taxon>Thermodesulfobacteriota</taxon>
        <taxon>Desulfuromonadia</taxon>
        <taxon>Desulfuromonadales</taxon>
        <taxon>Geothermobacteraceae</taxon>
        <taxon>Geothermobacter</taxon>
    </lineage>
</organism>
<comment type="caution">
    <text evidence="1">The sequence shown here is derived from an EMBL/GenBank/DDBJ whole genome shotgun (WGS) entry which is preliminary data.</text>
</comment>
<dbReference type="AlphaFoldDB" id="A0A2K2HEG6"/>
<evidence type="ECO:0000313" key="1">
    <source>
        <dbReference type="EMBL" id="PNU21643.1"/>
    </source>
</evidence>
<dbReference type="RefSeq" id="WP_103114105.1">
    <property type="nucleotide sequence ID" value="NZ_PPFX01000002.1"/>
</dbReference>
<reference evidence="1 2" key="1">
    <citation type="journal article" date="2018" name="Genome Announc.">
        <title>Genome Sequence of Geothermobacter sp. HR-1 Iron Reducer from the Loihi Seamount.</title>
        <authorList>
            <person name="Smith H."/>
            <person name="Abuyen K."/>
            <person name="Tremblay J."/>
            <person name="Savalia P."/>
            <person name="Perez-Rodriguez I."/>
            <person name="Emerson D."/>
            <person name="Tully B."/>
            <person name="Amend J."/>
        </authorList>
    </citation>
    <scope>NUCLEOTIDE SEQUENCE [LARGE SCALE GENOMIC DNA]</scope>
    <source>
        <strain evidence="1 2">HR-1</strain>
    </source>
</reference>
<dbReference type="NCBIfam" id="NF033831">
    <property type="entry name" value="sce7725_fam"/>
    <property type="match status" value="1"/>
</dbReference>
<proteinExistence type="predicted"/>
<protein>
    <submittedName>
        <fullName evidence="1">ATP-binding protein</fullName>
    </submittedName>
</protein>
<gene>
    <name evidence="1" type="ORF">C2E25_01925</name>
</gene>
<accession>A0A2K2HEG6</accession>
<keyword evidence="1" id="KW-0547">Nucleotide-binding</keyword>
<dbReference type="GO" id="GO:0005524">
    <property type="term" value="F:ATP binding"/>
    <property type="evidence" value="ECO:0007669"/>
    <property type="project" value="UniProtKB-KW"/>
</dbReference>
<name>A0A2K2HEG6_9BACT</name>